<dbReference type="InterPro" id="IPR036291">
    <property type="entry name" value="NAD(P)-bd_dom_sf"/>
</dbReference>
<dbReference type="Gene3D" id="3.40.50.720">
    <property type="entry name" value="NAD(P)-binding Rossmann-like Domain"/>
    <property type="match status" value="1"/>
</dbReference>
<dbReference type="PANTHER" id="PTHR43765">
    <property type="entry name" value="2-DEHYDROPANTOATE 2-REDUCTASE-RELATED"/>
    <property type="match status" value="1"/>
</dbReference>
<dbReference type="GO" id="GO:0008677">
    <property type="term" value="F:2-dehydropantoate 2-reductase activity"/>
    <property type="evidence" value="ECO:0007669"/>
    <property type="project" value="UniProtKB-EC"/>
</dbReference>
<evidence type="ECO:0000313" key="14">
    <source>
        <dbReference type="EMBL" id="WWP18987.1"/>
    </source>
</evidence>
<evidence type="ECO:0000256" key="5">
    <source>
        <dbReference type="ARBA" id="ARBA00019465"/>
    </source>
</evidence>
<feature type="domain" description="Ketopantoate reductase N-terminal" evidence="12">
    <location>
        <begin position="4"/>
        <end position="157"/>
    </location>
</feature>
<evidence type="ECO:0000256" key="9">
    <source>
        <dbReference type="ARBA" id="ARBA00032024"/>
    </source>
</evidence>
<evidence type="ECO:0000256" key="8">
    <source>
        <dbReference type="ARBA" id="ARBA00023002"/>
    </source>
</evidence>
<comment type="function">
    <text evidence="1 11">Catalyzes the NADPH-dependent reduction of ketopantoate into pantoic acid.</text>
</comment>
<dbReference type="InterPro" id="IPR050838">
    <property type="entry name" value="Ketopantoate_reductase"/>
</dbReference>
<dbReference type="EC" id="1.1.1.169" evidence="4 11"/>
<sequence length="319" mass="35318">MIIDIVGAGALGLLYGGKLLASGNQVRFWTRTTAQADLLSHNGVTIVEQDEEIHILPDQIQAKPIRKLTDTWKNTQGEWLLLMVKQTSIDDFIDEISPLQDHVLNVACFQNGMGHLTKLQAALPKSLLCSAVTTEGAKRTQSQVTRAGTGETRLGRYNIHIGASTSIEEQRTFTLSGSLQQAGFDCTVSNEIDKLIYRKLLINSVINPLTALWRIPNGELIVKEERKRLMRQLYDEVLLIYSASGICLDQDMWDQLISVCRSTATNTSSMLADVLAGRGTEVRSINGHIVKMAQKLDLFAPTHEILLHLIEGMQPEGVN</sequence>
<evidence type="ECO:0000256" key="2">
    <source>
        <dbReference type="ARBA" id="ARBA00004994"/>
    </source>
</evidence>
<keyword evidence="7 11" id="KW-0521">NADP</keyword>
<dbReference type="GeneID" id="93478032"/>
<dbReference type="InterPro" id="IPR013328">
    <property type="entry name" value="6PGD_dom2"/>
</dbReference>
<evidence type="ECO:0000313" key="15">
    <source>
        <dbReference type="Proteomes" id="UP001364764"/>
    </source>
</evidence>
<dbReference type="AlphaFoldDB" id="A0ABD8AN15"/>
<dbReference type="InterPro" id="IPR013752">
    <property type="entry name" value="KPA_reductase"/>
</dbReference>
<dbReference type="GO" id="GO:0015940">
    <property type="term" value="P:pantothenate biosynthetic process"/>
    <property type="evidence" value="ECO:0007669"/>
    <property type="project" value="UniProtKB-KW"/>
</dbReference>
<keyword evidence="8 11" id="KW-0560">Oxidoreductase</keyword>
<evidence type="ECO:0000256" key="10">
    <source>
        <dbReference type="ARBA" id="ARBA00048793"/>
    </source>
</evidence>
<evidence type="ECO:0000256" key="11">
    <source>
        <dbReference type="RuleBase" id="RU362068"/>
    </source>
</evidence>
<evidence type="ECO:0000256" key="3">
    <source>
        <dbReference type="ARBA" id="ARBA00007870"/>
    </source>
</evidence>
<dbReference type="PANTHER" id="PTHR43765:SF2">
    <property type="entry name" value="2-DEHYDROPANTOATE 2-REDUCTASE"/>
    <property type="match status" value="1"/>
</dbReference>
<dbReference type="InterPro" id="IPR013332">
    <property type="entry name" value="KPR_N"/>
</dbReference>
<dbReference type="NCBIfam" id="TIGR00745">
    <property type="entry name" value="apbA_panE"/>
    <property type="match status" value="1"/>
</dbReference>
<feature type="domain" description="Ketopantoate reductase C-terminal" evidence="13">
    <location>
        <begin position="192"/>
        <end position="314"/>
    </location>
</feature>
<comment type="similarity">
    <text evidence="3 11">Belongs to the ketopantoate reductase family.</text>
</comment>
<dbReference type="EMBL" id="CP145892">
    <property type="protein sequence ID" value="WWP18987.1"/>
    <property type="molecule type" value="Genomic_DNA"/>
</dbReference>
<evidence type="ECO:0000259" key="12">
    <source>
        <dbReference type="Pfam" id="PF02558"/>
    </source>
</evidence>
<comment type="pathway">
    <text evidence="2 11">Cofactor biosynthesis; (R)-pantothenate biosynthesis; (R)-pantoate from 3-methyl-2-oxobutanoate: step 2/2.</text>
</comment>
<name>A0ABD8AN15_PAEAM</name>
<reference evidence="14 15" key="1">
    <citation type="submission" date="2024-02" db="EMBL/GenBank/DDBJ databases">
        <title>Complete sequences of two Paenibacillus sp. strains and one Lysinibacillus strain isolated from the environment on STAA medium highlight biotechnological potential.</title>
        <authorList>
            <person name="Attere S.A."/>
            <person name="Piche L.C."/>
            <person name="Intertaglia L."/>
            <person name="Lami R."/>
            <person name="Charette S.J."/>
            <person name="Vincent A.T."/>
        </authorList>
    </citation>
    <scope>NUCLEOTIDE SEQUENCE [LARGE SCALE GENOMIC DNA]</scope>
    <source>
        <strain evidence="14 15">Y5S-7</strain>
    </source>
</reference>
<dbReference type="InterPro" id="IPR008927">
    <property type="entry name" value="6-PGluconate_DH-like_C_sf"/>
</dbReference>
<evidence type="ECO:0000256" key="4">
    <source>
        <dbReference type="ARBA" id="ARBA00013014"/>
    </source>
</evidence>
<evidence type="ECO:0000256" key="6">
    <source>
        <dbReference type="ARBA" id="ARBA00022655"/>
    </source>
</evidence>
<dbReference type="SUPFAM" id="SSF48179">
    <property type="entry name" value="6-phosphogluconate dehydrogenase C-terminal domain-like"/>
    <property type="match status" value="1"/>
</dbReference>
<organism evidence="14 15">
    <name type="scientific">Paenibacillus amylolyticus</name>
    <dbReference type="NCBI Taxonomy" id="1451"/>
    <lineage>
        <taxon>Bacteria</taxon>
        <taxon>Bacillati</taxon>
        <taxon>Bacillota</taxon>
        <taxon>Bacilli</taxon>
        <taxon>Bacillales</taxon>
        <taxon>Paenibacillaceae</taxon>
        <taxon>Paenibacillus</taxon>
    </lineage>
</organism>
<protein>
    <recommendedName>
        <fullName evidence="5 11">2-dehydropantoate 2-reductase</fullName>
        <ecNumber evidence="4 11">1.1.1.169</ecNumber>
    </recommendedName>
    <alternativeName>
        <fullName evidence="9 11">Ketopantoate reductase</fullName>
    </alternativeName>
</protein>
<comment type="catalytic activity">
    <reaction evidence="10 11">
        <text>(R)-pantoate + NADP(+) = 2-dehydropantoate + NADPH + H(+)</text>
        <dbReference type="Rhea" id="RHEA:16233"/>
        <dbReference type="ChEBI" id="CHEBI:11561"/>
        <dbReference type="ChEBI" id="CHEBI:15378"/>
        <dbReference type="ChEBI" id="CHEBI:15980"/>
        <dbReference type="ChEBI" id="CHEBI:57783"/>
        <dbReference type="ChEBI" id="CHEBI:58349"/>
        <dbReference type="EC" id="1.1.1.169"/>
    </reaction>
</comment>
<evidence type="ECO:0000256" key="1">
    <source>
        <dbReference type="ARBA" id="ARBA00002919"/>
    </source>
</evidence>
<accession>A0ABD8AN15</accession>
<dbReference type="Gene3D" id="1.10.1040.10">
    <property type="entry name" value="N-(1-d-carboxylethyl)-l-norvaline Dehydrogenase, domain 2"/>
    <property type="match status" value="1"/>
</dbReference>
<keyword evidence="6 11" id="KW-0566">Pantothenate biosynthesis</keyword>
<proteinExistence type="inferred from homology"/>
<dbReference type="Proteomes" id="UP001364764">
    <property type="component" value="Chromosome"/>
</dbReference>
<dbReference type="SUPFAM" id="SSF51735">
    <property type="entry name" value="NAD(P)-binding Rossmann-fold domains"/>
    <property type="match status" value="1"/>
</dbReference>
<dbReference type="InterPro" id="IPR003710">
    <property type="entry name" value="ApbA"/>
</dbReference>
<evidence type="ECO:0000256" key="7">
    <source>
        <dbReference type="ARBA" id="ARBA00022857"/>
    </source>
</evidence>
<dbReference type="Pfam" id="PF02558">
    <property type="entry name" value="ApbA"/>
    <property type="match status" value="1"/>
</dbReference>
<dbReference type="RefSeq" id="WP_338706586.1">
    <property type="nucleotide sequence ID" value="NZ_CP145892.1"/>
</dbReference>
<gene>
    <name evidence="14" type="ORF">V6668_21165</name>
</gene>
<dbReference type="Pfam" id="PF08546">
    <property type="entry name" value="ApbA_C"/>
    <property type="match status" value="1"/>
</dbReference>
<evidence type="ECO:0000259" key="13">
    <source>
        <dbReference type="Pfam" id="PF08546"/>
    </source>
</evidence>